<evidence type="ECO:0000259" key="1">
    <source>
        <dbReference type="PROSITE" id="PS51186"/>
    </source>
</evidence>
<reference evidence="2" key="1">
    <citation type="journal article" date="2014" name="Int. J. Syst. Evol. Microbiol.">
        <title>Complete genome of a new Firmicutes species belonging to the dominant human colonic microbiota ('Ruminococcus bicirculans') reveals two chromosomes and a selective capacity to utilize plant glucans.</title>
        <authorList>
            <consortium name="NISC Comparative Sequencing Program"/>
            <person name="Wegmann U."/>
            <person name="Louis P."/>
            <person name="Goesmann A."/>
            <person name="Henrissat B."/>
            <person name="Duncan S.H."/>
            <person name="Flint H.J."/>
        </authorList>
    </citation>
    <scope>NUCLEOTIDE SEQUENCE</scope>
    <source>
        <strain evidence="2">NBRC 103408</strain>
    </source>
</reference>
<protein>
    <submittedName>
        <fullName evidence="2">N-acetyltransferase</fullName>
    </submittedName>
</protein>
<dbReference type="Pfam" id="PF00583">
    <property type="entry name" value="Acetyltransf_1"/>
    <property type="match status" value="1"/>
</dbReference>
<proteinExistence type="predicted"/>
<dbReference type="RefSeq" id="WP_169561594.1">
    <property type="nucleotide sequence ID" value="NZ_BSNF01000008.1"/>
</dbReference>
<comment type="caution">
    <text evidence="2">The sequence shown here is derived from an EMBL/GenBank/DDBJ whole genome shotgun (WGS) entry which is preliminary data.</text>
</comment>
<gene>
    <name evidence="2" type="ORF">GCM10007924_27480</name>
</gene>
<dbReference type="Proteomes" id="UP001161409">
    <property type="component" value="Unassembled WGS sequence"/>
</dbReference>
<dbReference type="PROSITE" id="PS51186">
    <property type="entry name" value="GNAT"/>
    <property type="match status" value="1"/>
</dbReference>
<organism evidence="2 3">
    <name type="scientific">Sneathiella chinensis</name>
    <dbReference type="NCBI Taxonomy" id="349750"/>
    <lineage>
        <taxon>Bacteria</taxon>
        <taxon>Pseudomonadati</taxon>
        <taxon>Pseudomonadota</taxon>
        <taxon>Alphaproteobacteria</taxon>
        <taxon>Sneathiellales</taxon>
        <taxon>Sneathiellaceae</taxon>
        <taxon>Sneathiella</taxon>
    </lineage>
</organism>
<accession>A0ABQ5U878</accession>
<sequence>MPIQRKPTPDAEGLWPVTITYLKMEERPVPQVIPAPAVPHSILRAEKPTVSFYRYLYDAVGRDWAWIDRKKLGDDALSEILVDPGTEIYVLYIRGVPAGYAELDFRKFPSVVDLAYFGIMPEFIGMKLGPYLLNWAIEQAWRRNPDLVTVNTCTLDHPKALPLYQRFGFTPYRQREVLIDPVED</sequence>
<dbReference type="InterPro" id="IPR000182">
    <property type="entry name" value="GNAT_dom"/>
</dbReference>
<keyword evidence="3" id="KW-1185">Reference proteome</keyword>
<evidence type="ECO:0000313" key="2">
    <source>
        <dbReference type="EMBL" id="GLQ07527.1"/>
    </source>
</evidence>
<dbReference type="InterPro" id="IPR016181">
    <property type="entry name" value="Acyl_CoA_acyltransferase"/>
</dbReference>
<dbReference type="EMBL" id="BSNF01000008">
    <property type="protein sequence ID" value="GLQ07527.1"/>
    <property type="molecule type" value="Genomic_DNA"/>
</dbReference>
<dbReference type="CDD" id="cd04301">
    <property type="entry name" value="NAT_SF"/>
    <property type="match status" value="1"/>
</dbReference>
<dbReference type="SUPFAM" id="SSF55729">
    <property type="entry name" value="Acyl-CoA N-acyltransferases (Nat)"/>
    <property type="match status" value="1"/>
</dbReference>
<feature type="domain" description="N-acetyltransferase" evidence="1">
    <location>
        <begin position="41"/>
        <end position="184"/>
    </location>
</feature>
<reference evidence="2" key="2">
    <citation type="submission" date="2023-01" db="EMBL/GenBank/DDBJ databases">
        <title>Draft genome sequence of Sneathiella chinensis strain NBRC 103408.</title>
        <authorList>
            <person name="Sun Q."/>
            <person name="Mori K."/>
        </authorList>
    </citation>
    <scope>NUCLEOTIDE SEQUENCE</scope>
    <source>
        <strain evidence="2">NBRC 103408</strain>
    </source>
</reference>
<name>A0ABQ5U878_9PROT</name>
<evidence type="ECO:0000313" key="3">
    <source>
        <dbReference type="Proteomes" id="UP001161409"/>
    </source>
</evidence>
<dbReference type="Gene3D" id="3.40.630.30">
    <property type="match status" value="1"/>
</dbReference>